<dbReference type="Proteomes" id="UP001155660">
    <property type="component" value="Chromosome A9"/>
</dbReference>
<dbReference type="OrthoDB" id="8940625at2759"/>
<name>A0A9R0B2W4_CYPCA</name>
<accession>A0A9R0B2W4</accession>
<dbReference type="PANTHER" id="PTHR46464">
    <property type="entry name" value="ANK_REP_REGION DOMAIN-CONTAINING PROTEIN"/>
    <property type="match status" value="1"/>
</dbReference>
<proteinExistence type="predicted"/>
<dbReference type="RefSeq" id="XP_042620108.1">
    <property type="nucleotide sequence ID" value="XM_042764174.1"/>
</dbReference>
<dbReference type="GeneID" id="109096179"/>
<dbReference type="PANTHER" id="PTHR46464:SF1">
    <property type="entry name" value="ANKYRIN AND ARMADILLO REPEAT-CONTAINING PROTEIN"/>
    <property type="match status" value="1"/>
</dbReference>
<reference evidence="1" key="1">
    <citation type="submission" date="2025-08" db="UniProtKB">
        <authorList>
            <consortium name="RefSeq"/>
        </authorList>
    </citation>
    <scope>IDENTIFICATION</scope>
    <source>
        <tissue evidence="1">Muscle</tissue>
    </source>
</reference>
<dbReference type="AlphaFoldDB" id="A0A9R0B2W4"/>
<dbReference type="KEGG" id="ccar:109096179"/>
<organism evidence="1">
    <name type="scientific">Cyprinus carpio</name>
    <name type="common">Common carp</name>
    <dbReference type="NCBI Taxonomy" id="7962"/>
    <lineage>
        <taxon>Eukaryota</taxon>
        <taxon>Metazoa</taxon>
        <taxon>Chordata</taxon>
        <taxon>Craniata</taxon>
        <taxon>Vertebrata</taxon>
        <taxon>Euteleostomi</taxon>
        <taxon>Actinopterygii</taxon>
        <taxon>Neopterygii</taxon>
        <taxon>Teleostei</taxon>
        <taxon>Ostariophysi</taxon>
        <taxon>Cypriniformes</taxon>
        <taxon>Cyprinidae</taxon>
        <taxon>Cyprininae</taxon>
        <taxon>Cyprinus</taxon>
    </lineage>
</organism>
<protein>
    <submittedName>
        <fullName evidence="1">Ankyrin and armadillo repeat-containing protein-like</fullName>
    </submittedName>
</protein>
<sequence length="106" mass="11547">MAEQMGYPVILDLLQSSSDKMQYAGGRSSQDSCAHQDGFCRENGVPPLVHLLRGSQTALKTLLSVIKALGCLCIGVALTTCREKVILELLKSHESLEVKASIRFKN</sequence>
<dbReference type="InterPro" id="IPR043379">
    <property type="entry name" value="ANKAR"/>
</dbReference>
<gene>
    <name evidence="1" type="primary">LOC109096179</name>
</gene>
<evidence type="ECO:0000313" key="1">
    <source>
        <dbReference type="RefSeq" id="XP_042620108.1"/>
    </source>
</evidence>